<name>A0A166Y046_9PEZI</name>
<feature type="non-terminal residue" evidence="5">
    <location>
        <position position="1"/>
    </location>
</feature>
<feature type="compositionally biased region" description="Acidic residues" evidence="3">
    <location>
        <begin position="113"/>
        <end position="122"/>
    </location>
</feature>
<comment type="caution">
    <text evidence="5">The sequence shown here is derived from an EMBL/GenBank/DDBJ whole genome shotgun (WGS) entry which is preliminary data.</text>
</comment>
<feature type="compositionally biased region" description="Acidic residues" evidence="3">
    <location>
        <begin position="27"/>
        <end position="43"/>
    </location>
</feature>
<feature type="domain" description="BCNT-C" evidence="4">
    <location>
        <begin position="287"/>
        <end position="367"/>
    </location>
</feature>
<feature type="region of interest" description="Disordered" evidence="3">
    <location>
        <begin position="1"/>
        <end position="150"/>
    </location>
</feature>
<comment type="similarity">
    <text evidence="1">Belongs to the SWC5 family.</text>
</comment>
<evidence type="ECO:0000313" key="6">
    <source>
        <dbReference type="Proteomes" id="UP000076552"/>
    </source>
</evidence>
<accession>A0A166Y046</accession>
<dbReference type="PANTHER" id="PTHR48407:SF1">
    <property type="entry name" value="CRANIOFACIAL DEVELOPMENT PROTEIN 1"/>
    <property type="match status" value="1"/>
</dbReference>
<sequence length="367" mass="39688">LHAPLHLPAGPSDSRFTTSPKMPPDPTVDEEEYESSQDSDFAPDDAVAADGASEASDSEADDEDAATKPKTSKRKRDADGNEAEDAGFENSGDEALIKKAKKKKRKKAKDADAVPDEDDEGGEGGLVKTRSMRAAQKEERKAAAASGPVTVDVDAIWAQMLAGQPEAATPPTGEEKTADEVDPLVSKQPGAEADARQRDEAQGGDPSEMIRIKRTYNFAGKVHTEEKLVARSSAEAKLHLASLGKDAPPDAVAADAENEEPKRVLKKAFRSAFEPIIEVVNQRSDLNLGMTVRIKAREKEAQAKKLNTVEKSKMDWAGFVDKEGLKDELELAGRAKGSYAERQDFLARSEAKRDEEARRARLAGRVL</sequence>
<protein>
    <recommendedName>
        <fullName evidence="2">SWR1-complex protein 5</fullName>
    </recommendedName>
</protein>
<dbReference type="Pfam" id="PF07572">
    <property type="entry name" value="BCNT"/>
    <property type="match status" value="1"/>
</dbReference>
<dbReference type="AlphaFoldDB" id="A0A166Y046"/>
<evidence type="ECO:0000256" key="2">
    <source>
        <dbReference type="ARBA" id="ARBA00019138"/>
    </source>
</evidence>
<dbReference type="InterPro" id="IPR011421">
    <property type="entry name" value="BCNT-C"/>
</dbReference>
<dbReference type="PROSITE" id="PS51279">
    <property type="entry name" value="BCNT_C"/>
    <property type="match status" value="1"/>
</dbReference>
<feature type="compositionally biased region" description="Low complexity" evidence="3">
    <location>
        <begin position="44"/>
        <end position="55"/>
    </location>
</feature>
<feature type="compositionally biased region" description="Basic residues" evidence="3">
    <location>
        <begin position="98"/>
        <end position="108"/>
    </location>
</feature>
<dbReference type="STRING" id="708197.A0A166Y046"/>
<dbReference type="Proteomes" id="UP000076552">
    <property type="component" value="Unassembled WGS sequence"/>
</dbReference>
<feature type="region of interest" description="Disordered" evidence="3">
    <location>
        <begin position="240"/>
        <end position="260"/>
    </location>
</feature>
<evidence type="ECO:0000259" key="4">
    <source>
        <dbReference type="PROSITE" id="PS51279"/>
    </source>
</evidence>
<evidence type="ECO:0000313" key="5">
    <source>
        <dbReference type="EMBL" id="KZL77135.1"/>
    </source>
</evidence>
<keyword evidence="6" id="KW-1185">Reference proteome</keyword>
<proteinExistence type="inferred from homology"/>
<evidence type="ECO:0000256" key="1">
    <source>
        <dbReference type="ARBA" id="ARBA00010465"/>
    </source>
</evidence>
<gene>
    <name evidence="5" type="ORF">CT0861_13020</name>
</gene>
<organism evidence="5 6">
    <name type="scientific">Colletotrichum tofieldiae</name>
    <dbReference type="NCBI Taxonomy" id="708197"/>
    <lineage>
        <taxon>Eukaryota</taxon>
        <taxon>Fungi</taxon>
        <taxon>Dikarya</taxon>
        <taxon>Ascomycota</taxon>
        <taxon>Pezizomycotina</taxon>
        <taxon>Sordariomycetes</taxon>
        <taxon>Hypocreomycetidae</taxon>
        <taxon>Glomerellales</taxon>
        <taxon>Glomerellaceae</taxon>
        <taxon>Colletotrichum</taxon>
        <taxon>Colletotrichum spaethianum species complex</taxon>
    </lineage>
</organism>
<dbReference type="PANTHER" id="PTHR48407">
    <property type="entry name" value="CRANIOFACIAL DEVELOPMENT PROTEIN 1"/>
    <property type="match status" value="1"/>
</dbReference>
<dbReference type="InterPro" id="IPR027124">
    <property type="entry name" value="Swc5/CFDP1/2"/>
</dbReference>
<evidence type="ECO:0000256" key="3">
    <source>
        <dbReference type="SAM" id="MobiDB-lite"/>
    </source>
</evidence>
<dbReference type="GO" id="GO:0000812">
    <property type="term" value="C:Swr1 complex"/>
    <property type="evidence" value="ECO:0007669"/>
    <property type="project" value="TreeGrafter"/>
</dbReference>
<feature type="region of interest" description="Disordered" evidence="3">
    <location>
        <begin position="162"/>
        <end position="211"/>
    </location>
</feature>
<reference evidence="5 6" key="1">
    <citation type="submission" date="2015-06" db="EMBL/GenBank/DDBJ databases">
        <title>Survival trade-offs in plant roots during colonization by closely related pathogenic and mutualistic fungi.</title>
        <authorList>
            <person name="Hacquard S."/>
            <person name="Kracher B."/>
            <person name="Hiruma K."/>
            <person name="Weinman A."/>
            <person name="Muench P."/>
            <person name="Garrido Oter R."/>
            <person name="Ver Loren van Themaat E."/>
            <person name="Dallerey J.-F."/>
            <person name="Damm U."/>
            <person name="Henrissat B."/>
            <person name="Lespinet O."/>
            <person name="Thon M."/>
            <person name="Kemen E."/>
            <person name="McHardy A.C."/>
            <person name="Schulze-Lefert P."/>
            <person name="O'Connell R.J."/>
        </authorList>
    </citation>
    <scope>NUCLEOTIDE SEQUENCE [LARGE SCALE GENOMIC DNA]</scope>
    <source>
        <strain evidence="5 6">0861</strain>
    </source>
</reference>
<dbReference type="EMBL" id="LFIV01000010">
    <property type="protein sequence ID" value="KZL77135.1"/>
    <property type="molecule type" value="Genomic_DNA"/>
</dbReference>